<sequence length="201" mass="23288">MVQQHKKDIWLILRFHVNLVSEITCETPHDQHVYYPSYSFSGDKKLGAIKSYSCETGYRKTAEEATCTRDGWTPNHCVLKCGPPPGVNDADTLEITKKEYNTGERVEYSCFNKYTLDRPFSKYFTCEQGEWRGKIRCLKPCTVTVEEMERRRIELAYADRQKMFAPHDDHIRFMCQRGKVSGGVPLRQKCNDGVVTLPECE</sequence>
<reference evidence="16" key="2">
    <citation type="submission" date="2025-09" db="UniProtKB">
        <authorList>
            <consortium name="Ensembl"/>
        </authorList>
    </citation>
    <scope>IDENTIFICATION</scope>
</reference>
<dbReference type="AlphaFoldDB" id="A0A673NI30"/>
<keyword evidence="8" id="KW-0732">Signal</keyword>
<keyword evidence="9" id="KW-0677">Repeat</keyword>
<evidence type="ECO:0000256" key="3">
    <source>
        <dbReference type="ARBA" id="ARBA00004613"/>
    </source>
</evidence>
<feature type="disulfide bond" evidence="14">
    <location>
        <begin position="110"/>
        <end position="137"/>
    </location>
</feature>
<dbReference type="PANTHER" id="PTHR45785">
    <property type="entry name" value="COMPLEMENT FACTOR H-RELATED"/>
    <property type="match status" value="1"/>
</dbReference>
<dbReference type="Ensembl" id="ENSSRHT00000104633.1">
    <property type="protein sequence ID" value="ENSSRHP00000101883.1"/>
    <property type="gene ID" value="ENSSRHG00000049897.1"/>
</dbReference>
<dbReference type="Pfam" id="PF00084">
    <property type="entry name" value="Sushi"/>
    <property type="match status" value="2"/>
</dbReference>
<evidence type="ECO:0000256" key="11">
    <source>
        <dbReference type="ARBA" id="ARBA00023180"/>
    </source>
</evidence>
<keyword evidence="10 14" id="KW-1015">Disulfide bond</keyword>
<keyword evidence="6 14" id="KW-0768">Sushi</keyword>
<evidence type="ECO:0000256" key="2">
    <source>
        <dbReference type="ARBA" id="ARBA00004328"/>
    </source>
</evidence>
<dbReference type="Pfam" id="PF09014">
    <property type="entry name" value="Sushi_2"/>
    <property type="match status" value="1"/>
</dbReference>
<dbReference type="SMART" id="SM00032">
    <property type="entry name" value="CCP"/>
    <property type="match status" value="2"/>
</dbReference>
<dbReference type="InterPro" id="IPR000436">
    <property type="entry name" value="Sushi_SCR_CCP_dom"/>
</dbReference>
<evidence type="ECO:0000256" key="12">
    <source>
        <dbReference type="ARBA" id="ARBA00029855"/>
    </source>
</evidence>
<keyword evidence="17" id="KW-1185">Reference proteome</keyword>
<protein>
    <recommendedName>
        <fullName evidence="4">Beta-2-glycoprotein 1</fullName>
    </recommendedName>
    <alternativeName>
        <fullName evidence="12">Apolipoprotein H</fullName>
    </alternativeName>
    <alternativeName>
        <fullName evidence="13">Beta-2-glycoprotein I</fullName>
    </alternativeName>
</protein>
<organism evidence="16 17">
    <name type="scientific">Sinocyclocheilus rhinocerous</name>
    <dbReference type="NCBI Taxonomy" id="307959"/>
    <lineage>
        <taxon>Eukaryota</taxon>
        <taxon>Metazoa</taxon>
        <taxon>Chordata</taxon>
        <taxon>Craniata</taxon>
        <taxon>Vertebrata</taxon>
        <taxon>Euteleostomi</taxon>
        <taxon>Actinopterygii</taxon>
        <taxon>Neopterygii</taxon>
        <taxon>Teleostei</taxon>
        <taxon>Ostariophysi</taxon>
        <taxon>Cypriniformes</taxon>
        <taxon>Cyprinidae</taxon>
        <taxon>Cyprininae</taxon>
        <taxon>Sinocyclocheilus</taxon>
    </lineage>
</organism>
<dbReference type="PANTHER" id="PTHR45785:SF2">
    <property type="entry name" value="COMPLEMENT FACTOR H-RELATED"/>
    <property type="match status" value="1"/>
</dbReference>
<evidence type="ECO:0000256" key="13">
    <source>
        <dbReference type="ARBA" id="ARBA00033414"/>
    </source>
</evidence>
<evidence type="ECO:0000256" key="10">
    <source>
        <dbReference type="ARBA" id="ARBA00023157"/>
    </source>
</evidence>
<evidence type="ECO:0000313" key="17">
    <source>
        <dbReference type="Proteomes" id="UP000472270"/>
    </source>
</evidence>
<evidence type="ECO:0000256" key="9">
    <source>
        <dbReference type="ARBA" id="ARBA00022737"/>
    </source>
</evidence>
<dbReference type="Gene3D" id="2.10.70.10">
    <property type="entry name" value="Complement Module, domain 1"/>
    <property type="match status" value="3"/>
</dbReference>
<evidence type="ECO:0000256" key="6">
    <source>
        <dbReference type="ARBA" id="ARBA00022659"/>
    </source>
</evidence>
<reference evidence="16" key="1">
    <citation type="submission" date="2025-08" db="UniProtKB">
        <authorList>
            <consortium name="Ensembl"/>
        </authorList>
    </citation>
    <scope>IDENTIFICATION</scope>
</reference>
<name>A0A673NI30_9TELE</name>
<dbReference type="SUPFAM" id="SSF57535">
    <property type="entry name" value="Complement control module/SCR domain"/>
    <property type="match status" value="3"/>
</dbReference>
<keyword evidence="7" id="KW-0358">Heparin-binding</keyword>
<proteinExistence type="predicted"/>
<evidence type="ECO:0000256" key="4">
    <source>
        <dbReference type="ARBA" id="ARBA00020104"/>
    </source>
</evidence>
<comment type="subcellular location">
    <subcellularLocation>
        <location evidence="3">Secreted</location>
    </subcellularLocation>
    <subcellularLocation>
        <location evidence="2">Virion</location>
    </subcellularLocation>
</comment>
<dbReference type="InterPro" id="IPR035976">
    <property type="entry name" value="Sushi/SCR/CCP_sf"/>
</dbReference>
<evidence type="ECO:0000256" key="1">
    <source>
        <dbReference type="ARBA" id="ARBA00003651"/>
    </source>
</evidence>
<dbReference type="InterPro" id="IPR015104">
    <property type="entry name" value="Sushi_2"/>
</dbReference>
<evidence type="ECO:0000256" key="7">
    <source>
        <dbReference type="ARBA" id="ARBA00022674"/>
    </source>
</evidence>
<evidence type="ECO:0000256" key="5">
    <source>
        <dbReference type="ARBA" id="ARBA00022525"/>
    </source>
</evidence>
<dbReference type="GO" id="GO:0008201">
    <property type="term" value="F:heparin binding"/>
    <property type="evidence" value="ECO:0007669"/>
    <property type="project" value="UniProtKB-KW"/>
</dbReference>
<keyword evidence="11" id="KW-0325">Glycoprotein</keyword>
<dbReference type="InterPro" id="IPR051503">
    <property type="entry name" value="ComplSys_Reg/VirEntry_Med"/>
</dbReference>
<comment type="function">
    <text evidence="1">Binds to various kinds of negatively charged substances such as heparin, phospholipids, and dextran sulfate. May prevent activation of the intrinsic blood coagulation cascade by binding to phospholipids on the surface of damaged cells.</text>
</comment>
<evidence type="ECO:0000259" key="15">
    <source>
        <dbReference type="PROSITE" id="PS50923"/>
    </source>
</evidence>
<evidence type="ECO:0000313" key="16">
    <source>
        <dbReference type="Ensembl" id="ENSSRHP00000101883.1"/>
    </source>
</evidence>
<evidence type="ECO:0000256" key="8">
    <source>
        <dbReference type="ARBA" id="ARBA00022729"/>
    </source>
</evidence>
<evidence type="ECO:0000256" key="14">
    <source>
        <dbReference type="PROSITE-ProRule" id="PRU00302"/>
    </source>
</evidence>
<dbReference type="CDD" id="cd00033">
    <property type="entry name" value="CCP"/>
    <property type="match status" value="1"/>
</dbReference>
<dbReference type="Proteomes" id="UP000472270">
    <property type="component" value="Unassembled WGS sequence"/>
</dbReference>
<keyword evidence="5" id="KW-0964">Secreted</keyword>
<accession>A0A673NI30</accession>
<dbReference type="GO" id="GO:0005576">
    <property type="term" value="C:extracellular region"/>
    <property type="evidence" value="ECO:0007669"/>
    <property type="project" value="UniProtKB-SubCell"/>
</dbReference>
<comment type="caution">
    <text evidence="14">Lacks conserved residue(s) required for the propagation of feature annotation.</text>
</comment>
<feature type="domain" description="Sushi" evidence="15">
    <location>
        <begin position="79"/>
        <end position="139"/>
    </location>
</feature>
<dbReference type="PROSITE" id="PS50923">
    <property type="entry name" value="SUSHI"/>
    <property type="match status" value="1"/>
</dbReference>